<feature type="compositionally biased region" description="Basic and acidic residues" evidence="5">
    <location>
        <begin position="761"/>
        <end position="770"/>
    </location>
</feature>
<dbReference type="SUPFAM" id="SSF48452">
    <property type="entry name" value="TPR-like"/>
    <property type="match status" value="1"/>
</dbReference>
<dbReference type="SMART" id="SM00028">
    <property type="entry name" value="TPR"/>
    <property type="match status" value="3"/>
</dbReference>
<dbReference type="Gene3D" id="1.25.40.10">
    <property type="entry name" value="Tetratricopeptide repeat domain"/>
    <property type="match status" value="1"/>
</dbReference>
<evidence type="ECO:0000256" key="4">
    <source>
        <dbReference type="PROSITE-ProRule" id="PRU00339"/>
    </source>
</evidence>
<feature type="repeat" description="TPR" evidence="4">
    <location>
        <begin position="530"/>
        <end position="563"/>
    </location>
</feature>
<evidence type="ECO:0000256" key="3">
    <source>
        <dbReference type="ARBA" id="ARBA00024020"/>
    </source>
</evidence>
<comment type="similarity">
    <text evidence="3">Belongs to the TTC27 family.</text>
</comment>
<evidence type="ECO:0000256" key="1">
    <source>
        <dbReference type="ARBA" id="ARBA00022737"/>
    </source>
</evidence>
<dbReference type="InterPro" id="IPR011990">
    <property type="entry name" value="TPR-like_helical_dom_sf"/>
</dbReference>
<feature type="region of interest" description="Disordered" evidence="5">
    <location>
        <begin position="267"/>
        <end position="312"/>
    </location>
</feature>
<sequence length="928" mass="105563">MDPQSLVHKKELEFLKFEYPFESVLNEFNANLYQYLKEHVTNDLGQLVTDNKVEEFNKIIAGKNAQEQLQVLKIGISSLNLFIQENWTGPRNAKPSNAQLDLDTVNVDTKKATELLCLDSCIEFSTLPRHPKLLLLAKFVLSANYTHLLSPPWWRLRMLHIHQSLLDENSSLLYNQIESLSQHLVQDPTSILSLHTELKLNFWLELFHVYLTYGVISKIQSVMREINTLADLTMTLKGALGKRTKWQEKNIAQLLLDIKFTESNSEKTNIDTVSNKNEQENTTSSSVELSNTTENLQHNPREGATTTLPHNVKLDDDTRLDTIAYEDAARIPSLSSSQQLIVYANLVYIYRTSPKDGLKLEELRPYIDVLLGQDGQDVGGARLLWGVRYGVLFLRSKLESDHRRTVERSMMQLEELRGSLTKEVPESEMRLELFFMSCIPSANTMESTLANVLVSLGDIKSALTIYESLHHWEEMICCYNLLQLRHLSVEVIREQLAVKETPKLYCLLGDATDEVEHYHTAWKLSGERSARAMKSLGMFHYKKKEYPESIPYFQRSLEINSIQIDLWNRLGYAALQCGDKMDVACSAYNRYVSLEPDDFQGWNNLARAYLDRGEKQRTYNALVEAVRTSNMDNWKVIENLMRVAVDTKHFECALRSYSQLLDIKPKHYDGQVLTILVSAILDMISSTNEQTAPNDQTQLQDSADNDASSENPAKGDQHVQESDQNTDTSVPKNAGETEDDLINVQDIDLNLSEEDESTEQSDPRAPKRDQTPAQSRHLAKSLLTNALRLFGRLTSVILNESELWYLYAQLNQARDNAADALELRKTLKYVTHAHACLMRDERSVKEIEGRRRIGEVCALWSGLVGELAGISPPLGDRRGLLVTARMSLRSSLVGMERQTQVGGEGERDEEVERVRECLGKVEAMLSVS</sequence>
<feature type="compositionally biased region" description="Polar residues" evidence="5">
    <location>
        <begin position="722"/>
        <end position="731"/>
    </location>
</feature>
<dbReference type="AlphaFoldDB" id="A0A8D8Q8V2"/>
<dbReference type="EMBL" id="HBUF01065061">
    <property type="protein sequence ID" value="CAG6627331.1"/>
    <property type="molecule type" value="Transcribed_RNA"/>
</dbReference>
<protein>
    <submittedName>
        <fullName evidence="6">Tetratricopeptide repeat protein 27</fullName>
    </submittedName>
</protein>
<dbReference type="PANTHER" id="PTHR16193:SF0">
    <property type="entry name" value="TETRATRICOPEPTIDE REPEAT PROTEIN 27"/>
    <property type="match status" value="1"/>
</dbReference>
<dbReference type="PROSITE" id="PS50005">
    <property type="entry name" value="TPR"/>
    <property type="match status" value="1"/>
</dbReference>
<dbReference type="PANTHER" id="PTHR16193">
    <property type="entry name" value="TETRATRICOPEPTIDE REPEAT PROTEIN 27"/>
    <property type="match status" value="1"/>
</dbReference>
<keyword evidence="1" id="KW-0677">Repeat</keyword>
<evidence type="ECO:0000256" key="5">
    <source>
        <dbReference type="SAM" id="MobiDB-lite"/>
    </source>
</evidence>
<accession>A0A8D8Q8V2</accession>
<organism evidence="6">
    <name type="scientific">Cacopsylla melanoneura</name>
    <dbReference type="NCBI Taxonomy" id="428564"/>
    <lineage>
        <taxon>Eukaryota</taxon>
        <taxon>Metazoa</taxon>
        <taxon>Ecdysozoa</taxon>
        <taxon>Arthropoda</taxon>
        <taxon>Hexapoda</taxon>
        <taxon>Insecta</taxon>
        <taxon>Pterygota</taxon>
        <taxon>Neoptera</taxon>
        <taxon>Paraneoptera</taxon>
        <taxon>Hemiptera</taxon>
        <taxon>Sternorrhyncha</taxon>
        <taxon>Psylloidea</taxon>
        <taxon>Psyllidae</taxon>
        <taxon>Psyllinae</taxon>
        <taxon>Cacopsylla</taxon>
    </lineage>
</organism>
<dbReference type="InterPro" id="IPR044244">
    <property type="entry name" value="TTC27/Emw1"/>
</dbReference>
<evidence type="ECO:0000256" key="2">
    <source>
        <dbReference type="ARBA" id="ARBA00022803"/>
    </source>
</evidence>
<dbReference type="InterPro" id="IPR019734">
    <property type="entry name" value="TPR_rpt"/>
</dbReference>
<feature type="compositionally biased region" description="Polar residues" evidence="5">
    <location>
        <begin position="689"/>
        <end position="711"/>
    </location>
</feature>
<feature type="compositionally biased region" description="Polar residues" evidence="5">
    <location>
        <begin position="270"/>
        <end position="309"/>
    </location>
</feature>
<feature type="region of interest" description="Disordered" evidence="5">
    <location>
        <begin position="689"/>
        <end position="776"/>
    </location>
</feature>
<evidence type="ECO:0000313" key="6">
    <source>
        <dbReference type="EMBL" id="CAG6627331.1"/>
    </source>
</evidence>
<proteinExistence type="inferred from homology"/>
<name>A0A8D8Q8V2_9HEMI</name>
<reference evidence="6" key="1">
    <citation type="submission" date="2021-05" db="EMBL/GenBank/DDBJ databases">
        <authorList>
            <person name="Alioto T."/>
            <person name="Alioto T."/>
            <person name="Gomez Garrido J."/>
        </authorList>
    </citation>
    <scope>NUCLEOTIDE SEQUENCE</scope>
</reference>
<keyword evidence="2 4" id="KW-0802">TPR repeat</keyword>